<feature type="compositionally biased region" description="Polar residues" evidence="1">
    <location>
        <begin position="538"/>
        <end position="549"/>
    </location>
</feature>
<dbReference type="InterPro" id="IPR036465">
    <property type="entry name" value="vWFA_dom_sf"/>
</dbReference>
<dbReference type="Pfam" id="PF08487">
    <property type="entry name" value="VIT"/>
    <property type="match status" value="1"/>
</dbReference>
<accession>A0A2N0PME0</accession>
<evidence type="ECO:0000313" key="5">
    <source>
        <dbReference type="Proteomes" id="UP000232722"/>
    </source>
</evidence>
<dbReference type="PANTHER" id="PTHR45737">
    <property type="entry name" value="VON WILLEBRAND FACTOR A DOMAIN-CONTAINING PROTEIN 5A"/>
    <property type="match status" value="1"/>
</dbReference>
<dbReference type="PROSITE" id="PS50234">
    <property type="entry name" value="VWFA"/>
    <property type="match status" value="1"/>
</dbReference>
<dbReference type="PANTHER" id="PTHR45737:SF6">
    <property type="entry name" value="VON WILLEBRAND FACTOR A DOMAIN-CONTAINING PROTEIN 5A"/>
    <property type="match status" value="1"/>
</dbReference>
<gene>
    <name evidence="4" type="ORF">RhiirA5_478354</name>
</gene>
<dbReference type="SMART" id="SM00609">
    <property type="entry name" value="VIT"/>
    <property type="match status" value="1"/>
</dbReference>
<dbReference type="PROSITE" id="PS51468">
    <property type="entry name" value="VIT"/>
    <property type="match status" value="1"/>
</dbReference>
<evidence type="ECO:0000256" key="1">
    <source>
        <dbReference type="SAM" id="MobiDB-lite"/>
    </source>
</evidence>
<proteinExistence type="predicted"/>
<feature type="region of interest" description="Disordered" evidence="1">
    <location>
        <begin position="529"/>
        <end position="549"/>
    </location>
</feature>
<evidence type="ECO:0000259" key="2">
    <source>
        <dbReference type="PROSITE" id="PS50234"/>
    </source>
</evidence>
<dbReference type="InterPro" id="IPR002035">
    <property type="entry name" value="VWF_A"/>
</dbReference>
<evidence type="ECO:0008006" key="6">
    <source>
        <dbReference type="Google" id="ProtNLM"/>
    </source>
</evidence>
<dbReference type="Pfam" id="PF13768">
    <property type="entry name" value="VWA_3"/>
    <property type="match status" value="1"/>
</dbReference>
<dbReference type="AlphaFoldDB" id="A0A2N0PME0"/>
<dbReference type="VEuPathDB" id="FungiDB:FUN_020761"/>
<organism evidence="4 5">
    <name type="scientific">Rhizophagus irregularis</name>
    <dbReference type="NCBI Taxonomy" id="588596"/>
    <lineage>
        <taxon>Eukaryota</taxon>
        <taxon>Fungi</taxon>
        <taxon>Fungi incertae sedis</taxon>
        <taxon>Mucoromycota</taxon>
        <taxon>Glomeromycotina</taxon>
        <taxon>Glomeromycetes</taxon>
        <taxon>Glomerales</taxon>
        <taxon>Glomeraceae</taxon>
        <taxon>Rhizophagus</taxon>
    </lineage>
</organism>
<name>A0A2N0PME0_9GLOM</name>
<dbReference type="Proteomes" id="UP000232722">
    <property type="component" value="Unassembled WGS sequence"/>
</dbReference>
<feature type="domain" description="VIT" evidence="3">
    <location>
        <begin position="3"/>
        <end position="132"/>
    </location>
</feature>
<dbReference type="EMBL" id="LLXJ01000587">
    <property type="protein sequence ID" value="PKC07961.1"/>
    <property type="molecule type" value="Genomic_DNA"/>
</dbReference>
<dbReference type="SUPFAM" id="SSF53300">
    <property type="entry name" value="vWA-like"/>
    <property type="match status" value="1"/>
</dbReference>
<protein>
    <recommendedName>
        <fullName evidence="6">von willebrand domain-containing protein</fullName>
    </recommendedName>
</protein>
<evidence type="ECO:0000259" key="3">
    <source>
        <dbReference type="PROSITE" id="PS51468"/>
    </source>
</evidence>
<reference evidence="4 5" key="1">
    <citation type="submission" date="2016-04" db="EMBL/GenBank/DDBJ databases">
        <title>Genome analyses suggest a sexual origin of heterokaryosis in a supposedly ancient asexual fungus.</title>
        <authorList>
            <person name="Ropars J."/>
            <person name="Sedzielewska K."/>
            <person name="Noel J."/>
            <person name="Charron P."/>
            <person name="Farinelli L."/>
            <person name="Marton T."/>
            <person name="Kruger M."/>
            <person name="Pelin A."/>
            <person name="Brachmann A."/>
            <person name="Corradi N."/>
        </authorList>
    </citation>
    <scope>NUCLEOTIDE SEQUENCE [LARGE SCALE GENOMIC DNA]</scope>
    <source>
        <strain evidence="4 5">A5</strain>
    </source>
</reference>
<dbReference type="InterPro" id="IPR013694">
    <property type="entry name" value="VIT"/>
</dbReference>
<sequence>MQIYGLCFVVERELKPIPLQNVAVEANIVDMIAEVTISQTYKNVEKNTIEALYKFPIYEAAAICGFEAEIDGQRKVKGIVKESKEAAKEYTEAVQEGHGAYLLESESEDVFQCSVGNITSGQTVVMKITYVTELKHDSESENIRFVLPTNIAPRYGSSEYSSSSNDGKILNPDVVSYSNKADFYLNLAITCRMTSTIQNIESPSHKISTEMNIDENPKISKITLTQQTTYLEKDFILVVKSKDLDQPRAFVEYNPETKTNCVMLTLVPKLSLNTTISELVFVVDRSGSMSVEPMKKAAQALELLLRSLPEDCYFNVISFGSHYDSLFPKSQSYSETSLSEALNLAQTMKSNYGGTEIYSALEWVFENSRDDIPTSVFLLTDGEVWNVDQIVRLVSQNEEKKRDDLRLFSLGIGDSVSHNLVESVARAGKGYAQFVTNDERMDKKVIGMLKNALKPPIKDYNITWTEVNLLDEKELDMTPIEVDKPTISFMSDDNMEPPSPPPSDIFSDIKVQQAPYIIPPIYSGEKKELQAEVDKSATSDNTESPSQSDIFIDTKVQQAPYIIPPIYPGVRFIVYCILEKNIEPRKIITLKATSQDGPMKLDIPLDPVTLQGSKIHRLAARKLIQDLNDEKSFIHIHPKNADKHIPDSLVKEHIVKLGKTYNLASKYTSFIAIDERNNETVSEARTIPQKREVPQFFAGKAGFFLAFSSMNISGPEIEKEIGKTDVEEILSTCIAISYLEIIMFEKFKDESEMCHEKAEKALKKMVENEGKGKIIIEKSKEWINNWINSDSEKKEE</sequence>
<feature type="domain" description="VWFA" evidence="2">
    <location>
        <begin position="278"/>
        <end position="457"/>
    </location>
</feature>
<evidence type="ECO:0000313" key="4">
    <source>
        <dbReference type="EMBL" id="PKC07961.1"/>
    </source>
</evidence>
<dbReference type="SMART" id="SM00327">
    <property type="entry name" value="VWA"/>
    <property type="match status" value="1"/>
</dbReference>
<dbReference type="Gene3D" id="3.40.50.410">
    <property type="entry name" value="von Willebrand factor, type A domain"/>
    <property type="match status" value="1"/>
</dbReference>
<dbReference type="VEuPathDB" id="FungiDB:RhiirA1_528037"/>
<reference evidence="4 5" key="2">
    <citation type="submission" date="2017-09" db="EMBL/GenBank/DDBJ databases">
        <title>Extensive intraspecific genome diversity in a model arbuscular mycorrhizal fungus.</title>
        <authorList>
            <person name="Chen E.C."/>
            <person name="Morin E."/>
            <person name="Beaudet D."/>
            <person name="Noel J."/>
            <person name="Ndikumana S."/>
            <person name="Charron P."/>
            <person name="St-Onge C."/>
            <person name="Giorgi J."/>
            <person name="Grigoriev I.V."/>
            <person name="Roux C."/>
            <person name="Martin F.M."/>
            <person name="Corradi N."/>
        </authorList>
    </citation>
    <scope>NUCLEOTIDE SEQUENCE [LARGE SCALE GENOMIC DNA]</scope>
    <source>
        <strain evidence="4 5">A5</strain>
    </source>
</reference>
<dbReference type="VEuPathDB" id="FungiDB:RhiirFUN_000385"/>
<comment type="caution">
    <text evidence="4">The sequence shown here is derived from an EMBL/GenBank/DDBJ whole genome shotgun (WGS) entry which is preliminary data.</text>
</comment>